<feature type="compositionally biased region" description="Polar residues" evidence="1">
    <location>
        <begin position="219"/>
        <end position="231"/>
    </location>
</feature>
<gene>
    <name evidence="3" type="ORF">OIDMADRAFT_48138</name>
</gene>
<accession>A0A0C3DAA2</accession>
<dbReference type="InParanoid" id="A0A0C3DAA2"/>
<dbReference type="EMBL" id="KN832870">
    <property type="protein sequence ID" value="KIN08269.1"/>
    <property type="molecule type" value="Genomic_DNA"/>
</dbReference>
<dbReference type="HOGENOM" id="CLU_028035_2_1_1"/>
<dbReference type="STRING" id="913774.A0A0C3DAA2"/>
<evidence type="ECO:0000256" key="1">
    <source>
        <dbReference type="SAM" id="MobiDB-lite"/>
    </source>
</evidence>
<dbReference type="OrthoDB" id="3246050at2759"/>
<dbReference type="Pfam" id="PF23155">
    <property type="entry name" value="DUF7053"/>
    <property type="match status" value="1"/>
</dbReference>
<keyword evidence="4" id="KW-1185">Reference proteome</keyword>
<feature type="region of interest" description="Disordered" evidence="1">
    <location>
        <begin position="187"/>
        <end position="343"/>
    </location>
</feature>
<feature type="compositionally biased region" description="Polar residues" evidence="1">
    <location>
        <begin position="262"/>
        <end position="276"/>
    </location>
</feature>
<dbReference type="PANTHER" id="PTHR38117">
    <property type="entry name" value="NACHT AND WD40 DOMAIN PROTEIN"/>
    <property type="match status" value="1"/>
</dbReference>
<evidence type="ECO:0000313" key="3">
    <source>
        <dbReference type="EMBL" id="KIN08269.1"/>
    </source>
</evidence>
<feature type="compositionally biased region" description="Polar residues" evidence="1">
    <location>
        <begin position="332"/>
        <end position="343"/>
    </location>
</feature>
<name>A0A0C3DAA2_OIDMZ</name>
<evidence type="ECO:0000313" key="4">
    <source>
        <dbReference type="Proteomes" id="UP000054321"/>
    </source>
</evidence>
<dbReference type="AlphaFoldDB" id="A0A0C3DAA2"/>
<evidence type="ECO:0000259" key="2">
    <source>
        <dbReference type="Pfam" id="PF23155"/>
    </source>
</evidence>
<feature type="domain" description="DUF7053" evidence="2">
    <location>
        <begin position="2"/>
        <end position="171"/>
    </location>
</feature>
<organism evidence="3 4">
    <name type="scientific">Oidiodendron maius (strain Zn)</name>
    <dbReference type="NCBI Taxonomy" id="913774"/>
    <lineage>
        <taxon>Eukaryota</taxon>
        <taxon>Fungi</taxon>
        <taxon>Dikarya</taxon>
        <taxon>Ascomycota</taxon>
        <taxon>Pezizomycotina</taxon>
        <taxon>Leotiomycetes</taxon>
        <taxon>Leotiomycetes incertae sedis</taxon>
        <taxon>Myxotrichaceae</taxon>
        <taxon>Oidiodendron</taxon>
    </lineage>
</organism>
<dbReference type="InterPro" id="IPR055481">
    <property type="entry name" value="DUF7053"/>
</dbReference>
<dbReference type="Proteomes" id="UP000054321">
    <property type="component" value="Unassembled WGS sequence"/>
</dbReference>
<reference evidence="4" key="2">
    <citation type="submission" date="2015-01" db="EMBL/GenBank/DDBJ databases">
        <title>Evolutionary Origins and Diversification of the Mycorrhizal Mutualists.</title>
        <authorList>
            <consortium name="DOE Joint Genome Institute"/>
            <consortium name="Mycorrhizal Genomics Consortium"/>
            <person name="Kohler A."/>
            <person name="Kuo A."/>
            <person name="Nagy L.G."/>
            <person name="Floudas D."/>
            <person name="Copeland A."/>
            <person name="Barry K.W."/>
            <person name="Cichocki N."/>
            <person name="Veneault-Fourrey C."/>
            <person name="LaButti K."/>
            <person name="Lindquist E.A."/>
            <person name="Lipzen A."/>
            <person name="Lundell T."/>
            <person name="Morin E."/>
            <person name="Murat C."/>
            <person name="Riley R."/>
            <person name="Ohm R."/>
            <person name="Sun H."/>
            <person name="Tunlid A."/>
            <person name="Henrissat B."/>
            <person name="Grigoriev I.V."/>
            <person name="Hibbett D.S."/>
            <person name="Martin F."/>
        </authorList>
    </citation>
    <scope>NUCLEOTIDE SEQUENCE [LARGE SCALE GENOMIC DNA]</scope>
    <source>
        <strain evidence="4">Zn</strain>
    </source>
</reference>
<sequence length="401" mass="44375">MSKRTVYTTVTPLPVGITRETVIETLHNHLEMIDLNPLVEERHPIKPPADASPEEFHCLWYSLTDRVSYLPGGLVSGKVSYNACFHDLENGLQTHCFAPMGLNIKGKWTLGGSLPGEPVAPVELGIGAPLTGLYLREDVDMKCNIVMTGFVKKTLKNAHSRLVDRLVVKAQFEDNIIRNERLSQSSRIDTRSQFSGSQATTDYSPSEYGDTFLEEGNVHRTSSRFSTQSGGPQLPVISTPEFWGLTSPDFRGRMSEPMGQPTRLSTLTVQGPTHSRSFSEQRPQHLPYPDMDATNAQGHRASFSGSFVEPERPRLPYPESNARTPQVERKPWQNQPSNHSASTEDLDVAFQEAAPAYHDYAQSSVSASVELPSNEHQYGGGRTRNTAYEGVSRVYGAAELA</sequence>
<dbReference type="PANTHER" id="PTHR38117:SF2">
    <property type="entry name" value="NACHT AND WD40 DOMAIN PROTEIN"/>
    <property type="match status" value="1"/>
</dbReference>
<reference evidence="3 4" key="1">
    <citation type="submission" date="2014-04" db="EMBL/GenBank/DDBJ databases">
        <authorList>
            <consortium name="DOE Joint Genome Institute"/>
            <person name="Kuo A."/>
            <person name="Martino E."/>
            <person name="Perotto S."/>
            <person name="Kohler A."/>
            <person name="Nagy L.G."/>
            <person name="Floudas D."/>
            <person name="Copeland A."/>
            <person name="Barry K.W."/>
            <person name="Cichocki N."/>
            <person name="Veneault-Fourrey C."/>
            <person name="LaButti K."/>
            <person name="Lindquist E.A."/>
            <person name="Lipzen A."/>
            <person name="Lundell T."/>
            <person name="Morin E."/>
            <person name="Murat C."/>
            <person name="Sun H."/>
            <person name="Tunlid A."/>
            <person name="Henrissat B."/>
            <person name="Grigoriev I.V."/>
            <person name="Hibbett D.S."/>
            <person name="Martin F."/>
            <person name="Nordberg H.P."/>
            <person name="Cantor M.N."/>
            <person name="Hua S.X."/>
        </authorList>
    </citation>
    <scope>NUCLEOTIDE SEQUENCE [LARGE SCALE GENOMIC DNA]</scope>
    <source>
        <strain evidence="3 4">Zn</strain>
    </source>
</reference>
<feature type="compositionally biased region" description="Polar residues" evidence="1">
    <location>
        <begin position="187"/>
        <end position="204"/>
    </location>
</feature>
<protein>
    <recommendedName>
        <fullName evidence="2">DUF7053 domain-containing protein</fullName>
    </recommendedName>
</protein>
<proteinExistence type="predicted"/>